<feature type="coiled-coil region" evidence="6">
    <location>
        <begin position="102"/>
        <end position="166"/>
    </location>
</feature>
<dbReference type="GO" id="GO:0000978">
    <property type="term" value="F:RNA polymerase II cis-regulatory region sequence-specific DNA binding"/>
    <property type="evidence" value="ECO:0007669"/>
    <property type="project" value="TreeGrafter"/>
</dbReference>
<proteinExistence type="predicted"/>
<reference evidence="8" key="1">
    <citation type="journal article" date="2023" name="GigaByte">
        <title>Genome assembly of the bearded iris, Iris pallida Lam.</title>
        <authorList>
            <person name="Bruccoleri R.E."/>
            <person name="Oakeley E.J."/>
            <person name="Faust A.M.E."/>
            <person name="Altorfer M."/>
            <person name="Dessus-Babus S."/>
            <person name="Burckhardt D."/>
            <person name="Oertli M."/>
            <person name="Naumann U."/>
            <person name="Petersen F."/>
            <person name="Wong J."/>
        </authorList>
    </citation>
    <scope>NUCLEOTIDE SEQUENCE</scope>
    <source>
        <strain evidence="8">GSM-AAB239-AS_SAM_17_03QT</strain>
    </source>
</reference>
<dbReference type="GO" id="GO:0046983">
    <property type="term" value="F:protein dimerization activity"/>
    <property type="evidence" value="ECO:0007669"/>
    <property type="project" value="InterPro"/>
</dbReference>
<name>A0AAX6HS61_IRIPA</name>
<dbReference type="AlphaFoldDB" id="A0AAX6HS61"/>
<keyword evidence="5" id="KW-0539">Nucleus</keyword>
<dbReference type="InterPro" id="IPR036879">
    <property type="entry name" value="TF_MADSbox_sf"/>
</dbReference>
<dbReference type="SUPFAM" id="SSF55455">
    <property type="entry name" value="SRF-like"/>
    <property type="match status" value="1"/>
</dbReference>
<dbReference type="InterPro" id="IPR033896">
    <property type="entry name" value="MEF2-like_N"/>
</dbReference>
<dbReference type="Pfam" id="PF00319">
    <property type="entry name" value="SRF-TF"/>
    <property type="match status" value="1"/>
</dbReference>
<dbReference type="PROSITE" id="PS50066">
    <property type="entry name" value="MADS_BOX_2"/>
    <property type="match status" value="1"/>
</dbReference>
<dbReference type="CDD" id="cd00265">
    <property type="entry name" value="MADS_MEF2_like"/>
    <property type="match status" value="1"/>
</dbReference>
<dbReference type="GO" id="GO:0000981">
    <property type="term" value="F:DNA-binding transcription factor activity, RNA polymerase II-specific"/>
    <property type="evidence" value="ECO:0007669"/>
    <property type="project" value="TreeGrafter"/>
</dbReference>
<evidence type="ECO:0000256" key="6">
    <source>
        <dbReference type="SAM" id="Coils"/>
    </source>
</evidence>
<feature type="domain" description="MADS-box" evidence="7">
    <location>
        <begin position="10"/>
        <end position="70"/>
    </location>
</feature>
<organism evidence="8 9">
    <name type="scientific">Iris pallida</name>
    <name type="common">Sweet iris</name>
    <dbReference type="NCBI Taxonomy" id="29817"/>
    <lineage>
        <taxon>Eukaryota</taxon>
        <taxon>Viridiplantae</taxon>
        <taxon>Streptophyta</taxon>
        <taxon>Embryophyta</taxon>
        <taxon>Tracheophyta</taxon>
        <taxon>Spermatophyta</taxon>
        <taxon>Magnoliopsida</taxon>
        <taxon>Liliopsida</taxon>
        <taxon>Asparagales</taxon>
        <taxon>Iridaceae</taxon>
        <taxon>Iridoideae</taxon>
        <taxon>Irideae</taxon>
        <taxon>Iris</taxon>
    </lineage>
</organism>
<dbReference type="Proteomes" id="UP001140949">
    <property type="component" value="Unassembled WGS sequence"/>
</dbReference>
<dbReference type="PRINTS" id="PR00404">
    <property type="entry name" value="MADSDOMAIN"/>
</dbReference>
<dbReference type="PANTHER" id="PTHR11945">
    <property type="entry name" value="MADS BOX PROTEIN"/>
    <property type="match status" value="1"/>
</dbReference>
<keyword evidence="9" id="KW-1185">Reference proteome</keyword>
<accession>A0AAX6HS61</accession>
<keyword evidence="4" id="KW-0804">Transcription</keyword>
<dbReference type="FunFam" id="3.40.1810.10:FF:000006">
    <property type="entry name" value="Agamous-like MADS-box protein AGL62"/>
    <property type="match status" value="1"/>
</dbReference>
<gene>
    <name evidence="8" type="ORF">M6B38_295565</name>
</gene>
<comment type="subcellular location">
    <subcellularLocation>
        <location evidence="1">Nucleus</location>
    </subcellularLocation>
</comment>
<dbReference type="InterPro" id="IPR002100">
    <property type="entry name" value="TF_MADSbox"/>
</dbReference>
<evidence type="ECO:0000256" key="4">
    <source>
        <dbReference type="ARBA" id="ARBA00023163"/>
    </source>
</evidence>
<keyword evidence="3" id="KW-0238">DNA-binding</keyword>
<dbReference type="GO" id="GO:0045944">
    <property type="term" value="P:positive regulation of transcription by RNA polymerase II"/>
    <property type="evidence" value="ECO:0007669"/>
    <property type="project" value="InterPro"/>
</dbReference>
<dbReference type="EMBL" id="JANAVB010007198">
    <property type="protein sequence ID" value="KAJ6843531.1"/>
    <property type="molecule type" value="Genomic_DNA"/>
</dbReference>
<evidence type="ECO:0000259" key="7">
    <source>
        <dbReference type="PROSITE" id="PS50066"/>
    </source>
</evidence>
<sequence>MLGNRRKTSTGRRKIEIKRIANDEARQVCFSKRRAGVFKKANELSVLCGAEVALVVFSPAGKPFSFGHPSVDHVASVYLSGGGRSHGLDVGGSGGSRRSAVLSDLNCRNAELVKELEAQRKRKAALEEALKGKWDGSLEGLGLQELERLEAALKELRREVDTTVQKQQLDQKRRLRVYESFGNFRGEGAPCLPLPGGIRYGLPPGGGFGYCHPFLDQKNF</sequence>
<evidence type="ECO:0000256" key="1">
    <source>
        <dbReference type="ARBA" id="ARBA00004123"/>
    </source>
</evidence>
<keyword evidence="6" id="KW-0175">Coiled coil</keyword>
<dbReference type="SMART" id="SM00432">
    <property type="entry name" value="MADS"/>
    <property type="match status" value="1"/>
</dbReference>
<evidence type="ECO:0000313" key="9">
    <source>
        <dbReference type="Proteomes" id="UP001140949"/>
    </source>
</evidence>
<protein>
    <submittedName>
        <fullName evidence="8">Agamous-like MADS-box protein AGL62</fullName>
    </submittedName>
</protein>
<reference evidence="8" key="2">
    <citation type="submission" date="2023-04" db="EMBL/GenBank/DDBJ databases">
        <authorList>
            <person name="Bruccoleri R.E."/>
            <person name="Oakeley E.J."/>
            <person name="Faust A.-M."/>
            <person name="Dessus-Babus S."/>
            <person name="Altorfer M."/>
            <person name="Burckhardt D."/>
            <person name="Oertli M."/>
            <person name="Naumann U."/>
            <person name="Petersen F."/>
            <person name="Wong J."/>
        </authorList>
    </citation>
    <scope>NUCLEOTIDE SEQUENCE</scope>
    <source>
        <strain evidence="8">GSM-AAB239-AS_SAM_17_03QT</strain>
        <tissue evidence="8">Leaf</tissue>
    </source>
</reference>
<comment type="caution">
    <text evidence="8">The sequence shown here is derived from an EMBL/GenBank/DDBJ whole genome shotgun (WGS) entry which is preliminary data.</text>
</comment>
<dbReference type="GO" id="GO:0005634">
    <property type="term" value="C:nucleus"/>
    <property type="evidence" value="ECO:0007669"/>
    <property type="project" value="UniProtKB-SubCell"/>
</dbReference>
<evidence type="ECO:0000256" key="2">
    <source>
        <dbReference type="ARBA" id="ARBA00023015"/>
    </source>
</evidence>
<keyword evidence="2" id="KW-0805">Transcription regulation</keyword>
<evidence type="ECO:0000256" key="3">
    <source>
        <dbReference type="ARBA" id="ARBA00023125"/>
    </source>
</evidence>
<evidence type="ECO:0000313" key="8">
    <source>
        <dbReference type="EMBL" id="KAJ6843531.1"/>
    </source>
</evidence>
<evidence type="ECO:0000256" key="5">
    <source>
        <dbReference type="ARBA" id="ARBA00023242"/>
    </source>
</evidence>
<dbReference type="PANTHER" id="PTHR11945:SF629">
    <property type="entry name" value="OS02G0164450 PROTEIN"/>
    <property type="match status" value="1"/>
</dbReference>
<dbReference type="Gene3D" id="3.40.1810.10">
    <property type="entry name" value="Transcription factor, MADS-box"/>
    <property type="match status" value="1"/>
</dbReference>